<sequence>FIRSDVMSGPEWPNDAVSLFFTAIAAVTGAAFFIYTDQMINSDVTDETSTTRKPVKKEREQPQKGQNK</sequence>
<keyword evidence="2" id="KW-0472">Membrane</keyword>
<protein>
    <submittedName>
        <fullName evidence="4">Phage holin</fullName>
    </submittedName>
</protein>
<reference evidence="4" key="1">
    <citation type="submission" date="2020-12" db="UniProtKB">
        <authorList>
            <consortium name="WormBaseParasite"/>
        </authorList>
    </citation>
    <scope>IDENTIFICATION</scope>
    <source>
        <strain evidence="4">MHco3</strain>
    </source>
</reference>
<feature type="transmembrane region" description="Helical" evidence="2">
    <location>
        <begin position="16"/>
        <end position="35"/>
    </location>
</feature>
<feature type="compositionally biased region" description="Polar residues" evidence="1">
    <location>
        <begin position="43"/>
        <end position="52"/>
    </location>
</feature>
<keyword evidence="2" id="KW-0812">Transmembrane</keyword>
<evidence type="ECO:0000256" key="2">
    <source>
        <dbReference type="SAM" id="Phobius"/>
    </source>
</evidence>
<dbReference type="Proteomes" id="UP000025227">
    <property type="component" value="Unplaced"/>
</dbReference>
<organism evidence="3 4">
    <name type="scientific">Haemonchus contortus</name>
    <name type="common">Barber pole worm</name>
    <dbReference type="NCBI Taxonomy" id="6289"/>
    <lineage>
        <taxon>Eukaryota</taxon>
        <taxon>Metazoa</taxon>
        <taxon>Ecdysozoa</taxon>
        <taxon>Nematoda</taxon>
        <taxon>Chromadorea</taxon>
        <taxon>Rhabditida</taxon>
        <taxon>Rhabditina</taxon>
        <taxon>Rhabditomorpha</taxon>
        <taxon>Strongyloidea</taxon>
        <taxon>Trichostrongylidae</taxon>
        <taxon>Haemonchus</taxon>
    </lineage>
</organism>
<dbReference type="AlphaFoldDB" id="A0A7I4XUS0"/>
<keyword evidence="2" id="KW-1133">Transmembrane helix</keyword>
<evidence type="ECO:0000313" key="3">
    <source>
        <dbReference type="Proteomes" id="UP000025227"/>
    </source>
</evidence>
<keyword evidence="3" id="KW-1185">Reference proteome</keyword>
<feature type="region of interest" description="Disordered" evidence="1">
    <location>
        <begin position="43"/>
        <end position="68"/>
    </location>
</feature>
<evidence type="ECO:0000313" key="4">
    <source>
        <dbReference type="WBParaSite" id="HCON_00009085-00001"/>
    </source>
</evidence>
<name>A0A7I4XUS0_HAECO</name>
<proteinExistence type="predicted"/>
<evidence type="ECO:0000256" key="1">
    <source>
        <dbReference type="SAM" id="MobiDB-lite"/>
    </source>
</evidence>
<dbReference type="WBParaSite" id="HCON_00009085-00001">
    <property type="protein sequence ID" value="HCON_00009085-00001"/>
    <property type="gene ID" value="HCON_00009085"/>
</dbReference>
<accession>A0A7I4XUS0</accession>